<comment type="caution">
    <text evidence="1">The sequence shown here is derived from an EMBL/GenBank/DDBJ whole genome shotgun (WGS) entry which is preliminary data.</text>
</comment>
<dbReference type="Proteomes" id="UP000432464">
    <property type="component" value="Unassembled WGS sequence"/>
</dbReference>
<sequence>MPKNLEASIDIAATPEQVWSVVADLERIREFSPQTLRMQPLGRKVRTGTWTVNLNKAKGYVYPTTSRVVRFEPNHAIAFRMTENRTVWSYTLEPTADGGTRLIQRRDVPDGKLPWWLQRTIDTVFGGEQPFEGALVDGMHETLEKIKETVER</sequence>
<dbReference type="SUPFAM" id="SSF55961">
    <property type="entry name" value="Bet v1-like"/>
    <property type="match status" value="1"/>
</dbReference>
<dbReference type="Pfam" id="PF10604">
    <property type="entry name" value="Polyketide_cyc2"/>
    <property type="match status" value="1"/>
</dbReference>
<dbReference type="EMBL" id="WMBB01000008">
    <property type="protein sequence ID" value="MTE14930.1"/>
    <property type="molecule type" value="Genomic_DNA"/>
</dbReference>
<evidence type="ECO:0000313" key="1">
    <source>
        <dbReference type="EMBL" id="MTE14930.1"/>
    </source>
</evidence>
<dbReference type="CDD" id="cd07812">
    <property type="entry name" value="SRPBCC"/>
    <property type="match status" value="1"/>
</dbReference>
<protein>
    <submittedName>
        <fullName evidence="1">SRPBCC family protein</fullName>
    </submittedName>
</protein>
<organism evidence="1 2">
    <name type="scientific">Nocardia aurantiaca</name>
    <dbReference type="NCBI Taxonomy" id="2675850"/>
    <lineage>
        <taxon>Bacteria</taxon>
        <taxon>Bacillati</taxon>
        <taxon>Actinomycetota</taxon>
        <taxon>Actinomycetes</taxon>
        <taxon>Mycobacteriales</taxon>
        <taxon>Nocardiaceae</taxon>
        <taxon>Nocardia</taxon>
    </lineage>
</organism>
<accession>A0A6I3L270</accession>
<evidence type="ECO:0000313" key="2">
    <source>
        <dbReference type="Proteomes" id="UP000432464"/>
    </source>
</evidence>
<dbReference type="AlphaFoldDB" id="A0A6I3L270"/>
<keyword evidence="2" id="KW-1185">Reference proteome</keyword>
<dbReference type="RefSeq" id="WP_154789319.1">
    <property type="nucleotide sequence ID" value="NZ_WMBB01000008.1"/>
</dbReference>
<dbReference type="InterPro" id="IPR019587">
    <property type="entry name" value="Polyketide_cyclase/dehydratase"/>
</dbReference>
<dbReference type="Gene3D" id="3.30.530.20">
    <property type="match status" value="1"/>
</dbReference>
<reference evidence="1 2" key="1">
    <citation type="submission" date="2019-11" db="EMBL/GenBank/DDBJ databases">
        <title>Nocardia sp. nov. CT2-14 isolated from soil.</title>
        <authorList>
            <person name="Kanchanasin P."/>
            <person name="Tanasupawat S."/>
            <person name="Yuki M."/>
            <person name="Kudo T."/>
        </authorList>
    </citation>
    <scope>NUCLEOTIDE SEQUENCE [LARGE SCALE GENOMIC DNA]</scope>
    <source>
        <strain evidence="1 2">CT2-14</strain>
    </source>
</reference>
<gene>
    <name evidence="1" type="ORF">GLP40_19415</name>
</gene>
<dbReference type="InterPro" id="IPR023393">
    <property type="entry name" value="START-like_dom_sf"/>
</dbReference>
<proteinExistence type="predicted"/>
<name>A0A6I3L270_9NOCA</name>